<dbReference type="Gene3D" id="3.40.1310.20">
    <property type="match status" value="1"/>
</dbReference>
<organism evidence="17 18">
    <name type="scientific">Calicophoron daubneyi</name>
    <name type="common">Rumen fluke</name>
    <name type="synonym">Paramphistomum daubneyi</name>
    <dbReference type="NCBI Taxonomy" id="300641"/>
    <lineage>
        <taxon>Eukaryota</taxon>
        <taxon>Metazoa</taxon>
        <taxon>Spiralia</taxon>
        <taxon>Lophotrochozoa</taxon>
        <taxon>Platyhelminthes</taxon>
        <taxon>Trematoda</taxon>
        <taxon>Digenea</taxon>
        <taxon>Plagiorchiida</taxon>
        <taxon>Pronocephalata</taxon>
        <taxon>Paramphistomoidea</taxon>
        <taxon>Paramphistomidae</taxon>
        <taxon>Calicophoron</taxon>
    </lineage>
</organism>
<dbReference type="InterPro" id="IPR000605">
    <property type="entry name" value="Helicase_SF3_ssDNA/RNA_vir"/>
</dbReference>
<dbReference type="GO" id="GO:0046872">
    <property type="term" value="F:metal ion binding"/>
    <property type="evidence" value="ECO:0007669"/>
    <property type="project" value="UniProtKB-KW"/>
</dbReference>
<dbReference type="GO" id="GO:0000166">
    <property type="term" value="F:nucleotide binding"/>
    <property type="evidence" value="ECO:0007669"/>
    <property type="project" value="UniProtKB-KW"/>
</dbReference>
<keyword evidence="6" id="KW-0540">Nuclease</keyword>
<comment type="similarity">
    <text evidence="2">Belongs to the nanoviruses/circoviruses replication-associated protein family.</text>
</comment>
<dbReference type="GO" id="GO:0004519">
    <property type="term" value="F:endonuclease activity"/>
    <property type="evidence" value="ECO:0007669"/>
    <property type="project" value="UniProtKB-KW"/>
</dbReference>
<keyword evidence="8" id="KW-0547">Nucleotide-binding</keyword>
<dbReference type="PROSITE" id="PS52020">
    <property type="entry name" value="CRESS_DNA_REP"/>
    <property type="match status" value="1"/>
</dbReference>
<dbReference type="GO" id="GO:0003723">
    <property type="term" value="F:RNA binding"/>
    <property type="evidence" value="ECO:0007669"/>
    <property type="project" value="InterPro"/>
</dbReference>
<dbReference type="GO" id="GO:0003724">
    <property type="term" value="F:RNA helicase activity"/>
    <property type="evidence" value="ECO:0007669"/>
    <property type="project" value="InterPro"/>
</dbReference>
<protein>
    <recommendedName>
        <fullName evidence="14">ATP-dependent helicase Rep</fullName>
    </recommendedName>
    <alternativeName>
        <fullName evidence="15">RepP</fullName>
    </alternativeName>
</protein>
<dbReference type="GO" id="GO:0016779">
    <property type="term" value="F:nucleotidyltransferase activity"/>
    <property type="evidence" value="ECO:0007669"/>
    <property type="project" value="UniProtKB-KW"/>
</dbReference>
<keyword evidence="9" id="KW-0255">Endonuclease</keyword>
<feature type="non-terminal residue" evidence="17">
    <location>
        <position position="306"/>
    </location>
</feature>
<accession>A0AAV2TAJ3</accession>
<comment type="cofactor">
    <cofactor evidence="1">
        <name>Mn(2+)</name>
        <dbReference type="ChEBI" id="CHEBI:29035"/>
    </cofactor>
</comment>
<reference evidence="17" key="1">
    <citation type="submission" date="2024-06" db="EMBL/GenBank/DDBJ databases">
        <authorList>
            <person name="Liu X."/>
            <person name="Lenzi L."/>
            <person name="Haldenby T S."/>
            <person name="Uol C."/>
        </authorList>
    </citation>
    <scope>NUCLEOTIDE SEQUENCE</scope>
</reference>
<sequence>MQPSTSNQKRGRHFLITYYDTGRGHNELIQEFDRRRYKYVFQLQRCKSTGRERYQMYIRTKTQCYPSVFHKLLPGAHIEFASNVEAAKEYCRKEESRIDGPWESDGADKKALSYKELYKDAKRGKPMSELMENYFPLFCRYYSNVKRAIQEINPTPPREFKTIIYWFLGATGTGKTRMAKELTDLRQSTYWKNSTEWWDGYWNHECVILDDYSTKEKYGVSITDLLRLFDRYPLKVNCKGYTVEFTSRFIIVTSQFAPSHYFADCTESYNALLRRIELLVEFPQPPEYLRWSLGYQVLLIRKKTYF</sequence>
<dbReference type="SUPFAM" id="SSF52540">
    <property type="entry name" value="P-loop containing nucleoside triphosphate hydrolases"/>
    <property type="match status" value="1"/>
</dbReference>
<keyword evidence="3" id="KW-0808">Transferase</keyword>
<evidence type="ECO:0000256" key="11">
    <source>
        <dbReference type="ARBA" id="ARBA00023124"/>
    </source>
</evidence>
<dbReference type="AlphaFoldDB" id="A0AAV2TAJ3"/>
<keyword evidence="4" id="KW-0548">Nucleotidyltransferase</keyword>
<keyword evidence="7" id="KW-0479">Metal-binding</keyword>
<evidence type="ECO:0000256" key="13">
    <source>
        <dbReference type="ARBA" id="ARBA00023268"/>
    </source>
</evidence>
<dbReference type="GO" id="GO:0003677">
    <property type="term" value="F:DNA binding"/>
    <property type="evidence" value="ECO:0007669"/>
    <property type="project" value="UniProtKB-KW"/>
</dbReference>
<proteinExistence type="inferred from homology"/>
<evidence type="ECO:0000256" key="10">
    <source>
        <dbReference type="ARBA" id="ARBA00022801"/>
    </source>
</evidence>
<keyword evidence="10" id="KW-0378">Hydrolase</keyword>
<dbReference type="Gene3D" id="3.40.50.300">
    <property type="entry name" value="P-loop containing nucleotide triphosphate hydrolases"/>
    <property type="match status" value="1"/>
</dbReference>
<evidence type="ECO:0000259" key="16">
    <source>
        <dbReference type="PROSITE" id="PS52020"/>
    </source>
</evidence>
<evidence type="ECO:0000256" key="15">
    <source>
        <dbReference type="ARBA" id="ARBA00032243"/>
    </source>
</evidence>
<keyword evidence="5" id="KW-0235">DNA replication</keyword>
<evidence type="ECO:0000256" key="14">
    <source>
        <dbReference type="ARBA" id="ARBA00030754"/>
    </source>
</evidence>
<name>A0AAV2TAJ3_CALDB</name>
<keyword evidence="11" id="KW-0190">Covalent protein-DNA linkage</keyword>
<evidence type="ECO:0000256" key="2">
    <source>
        <dbReference type="ARBA" id="ARBA00008545"/>
    </source>
</evidence>
<keyword evidence="12" id="KW-0238">DNA-binding</keyword>
<dbReference type="EMBL" id="CAXLJL010000124">
    <property type="protein sequence ID" value="CAL5132472.1"/>
    <property type="molecule type" value="Genomic_DNA"/>
</dbReference>
<evidence type="ECO:0000256" key="8">
    <source>
        <dbReference type="ARBA" id="ARBA00022741"/>
    </source>
</evidence>
<evidence type="ECO:0000256" key="4">
    <source>
        <dbReference type="ARBA" id="ARBA00022695"/>
    </source>
</evidence>
<dbReference type="InterPro" id="IPR027417">
    <property type="entry name" value="P-loop_NTPase"/>
</dbReference>
<evidence type="ECO:0000313" key="18">
    <source>
        <dbReference type="Proteomes" id="UP001497525"/>
    </source>
</evidence>
<keyword evidence="13" id="KW-0511">Multifunctional enzyme</keyword>
<comment type="caution">
    <text evidence="17">The sequence shown here is derived from an EMBL/GenBank/DDBJ whole genome shotgun (WGS) entry which is preliminary data.</text>
</comment>
<dbReference type="GO" id="GO:0006260">
    <property type="term" value="P:DNA replication"/>
    <property type="evidence" value="ECO:0007669"/>
    <property type="project" value="UniProtKB-KW"/>
</dbReference>
<evidence type="ECO:0000256" key="12">
    <source>
        <dbReference type="ARBA" id="ARBA00023125"/>
    </source>
</evidence>
<evidence type="ECO:0000256" key="7">
    <source>
        <dbReference type="ARBA" id="ARBA00022723"/>
    </source>
</evidence>
<evidence type="ECO:0000256" key="1">
    <source>
        <dbReference type="ARBA" id="ARBA00001936"/>
    </source>
</evidence>
<evidence type="ECO:0000256" key="3">
    <source>
        <dbReference type="ARBA" id="ARBA00022679"/>
    </source>
</evidence>
<evidence type="ECO:0000256" key="9">
    <source>
        <dbReference type="ARBA" id="ARBA00022759"/>
    </source>
</evidence>
<dbReference type="InterPro" id="IPR049912">
    <property type="entry name" value="CRESS_DNA_REP"/>
</dbReference>
<dbReference type="Pfam" id="PF00910">
    <property type="entry name" value="RNA_helicase"/>
    <property type="match status" value="1"/>
</dbReference>
<evidence type="ECO:0000256" key="6">
    <source>
        <dbReference type="ARBA" id="ARBA00022722"/>
    </source>
</evidence>
<evidence type="ECO:0000256" key="5">
    <source>
        <dbReference type="ARBA" id="ARBA00022705"/>
    </source>
</evidence>
<feature type="domain" description="CRESS-DNA virus Rep endonuclease" evidence="16">
    <location>
        <begin position="8"/>
        <end position="107"/>
    </location>
</feature>
<evidence type="ECO:0000313" key="17">
    <source>
        <dbReference type="EMBL" id="CAL5132472.1"/>
    </source>
</evidence>
<gene>
    <name evidence="17" type="ORF">CDAUBV1_LOCUS5296</name>
</gene>
<dbReference type="GO" id="GO:0016787">
    <property type="term" value="F:hydrolase activity"/>
    <property type="evidence" value="ECO:0007669"/>
    <property type="project" value="UniProtKB-KW"/>
</dbReference>
<dbReference type="Proteomes" id="UP001497525">
    <property type="component" value="Unassembled WGS sequence"/>
</dbReference>